<evidence type="ECO:0000313" key="5">
    <source>
        <dbReference type="EMBL" id="UEX90150.1"/>
    </source>
</evidence>
<dbReference type="EMBL" id="CP086654">
    <property type="protein sequence ID" value="UEX90150.1"/>
    <property type="molecule type" value="Genomic_DNA"/>
</dbReference>
<gene>
    <name evidence="5" type="ORF">LN051_00260</name>
</gene>
<comment type="similarity">
    <text evidence="1">Belongs to the HpcH/HpaI aldolase family.</text>
</comment>
<dbReference type="InterPro" id="IPR015813">
    <property type="entry name" value="Pyrv/PenolPyrv_kinase-like_dom"/>
</dbReference>
<name>A0ABY3PCV8_9STAP</name>
<reference evidence="5 6" key="1">
    <citation type="journal article" date="2022" name="Pathogens">
        <title>Staphylococcus ratti sp. nov. Isolated from a Lab Rat.</title>
        <authorList>
            <person name="Kovarovic V."/>
            <person name="Sedlacek I."/>
            <person name="Petras P."/>
            <person name="Kralova S."/>
            <person name="Maslanova I."/>
            <person name="Svec P."/>
            <person name="Neumann-Schaal M."/>
            <person name="Botka T."/>
            <person name="Gelbicova T."/>
            <person name="Stankova E."/>
            <person name="Doskar J."/>
            <person name="Pantucek R."/>
        </authorList>
    </citation>
    <scope>NUCLEOTIDE SEQUENCE [LARGE SCALE GENOMIC DNA]</scope>
    <source>
        <strain evidence="5 6">CCM 9025</strain>
    </source>
</reference>
<dbReference type="InterPro" id="IPR005000">
    <property type="entry name" value="Aldolase/citrate-lyase_domain"/>
</dbReference>
<dbReference type="Proteomes" id="UP001197626">
    <property type="component" value="Chromosome"/>
</dbReference>
<keyword evidence="2" id="KW-0479">Metal-binding</keyword>
<evidence type="ECO:0000313" key="6">
    <source>
        <dbReference type="Proteomes" id="UP001197626"/>
    </source>
</evidence>
<evidence type="ECO:0000256" key="2">
    <source>
        <dbReference type="ARBA" id="ARBA00022723"/>
    </source>
</evidence>
<dbReference type="Gene3D" id="3.20.20.60">
    <property type="entry name" value="Phosphoenolpyruvate-binding domains"/>
    <property type="match status" value="1"/>
</dbReference>
<dbReference type="SUPFAM" id="SSF51621">
    <property type="entry name" value="Phosphoenolpyruvate/pyruvate domain"/>
    <property type="match status" value="1"/>
</dbReference>
<organism evidence="5 6">
    <name type="scientific">Staphylococcus ratti</name>
    <dbReference type="NCBI Taxonomy" id="2892440"/>
    <lineage>
        <taxon>Bacteria</taxon>
        <taxon>Bacillati</taxon>
        <taxon>Bacillota</taxon>
        <taxon>Bacilli</taxon>
        <taxon>Bacillales</taxon>
        <taxon>Staphylococcaceae</taxon>
        <taxon>Staphylococcus</taxon>
    </lineage>
</organism>
<dbReference type="InterPro" id="IPR040442">
    <property type="entry name" value="Pyrv_kinase-like_dom_sf"/>
</dbReference>
<sequence length="257" mass="28558">MIALSLKEKLQQNQVVYGLFNSIPNPLVIEMIAASGYDFVIIDAEHTAINDETIEHLIRAAETAGITPIVRVSQAIERDIIKVLDMGARGIIVPHVESKARAEEIVRLSRYYPEGMRSLNGGRMPKFGETPLTTYMVEANESIVVIAMIESQQGLDALEEIAQVDGIDMIIEGAADLSQSFGIPWQTTSDVVEQATQRMFDITQRHHKGFIALPREKAQHVAWQGKGVQAFVLGDDRGKFYRHLKQELASFKGGERA</sequence>
<dbReference type="Pfam" id="PF03328">
    <property type="entry name" value="HpcH_HpaI"/>
    <property type="match status" value="1"/>
</dbReference>
<evidence type="ECO:0000256" key="1">
    <source>
        <dbReference type="ARBA" id="ARBA00005568"/>
    </source>
</evidence>
<evidence type="ECO:0000256" key="3">
    <source>
        <dbReference type="ARBA" id="ARBA00023239"/>
    </source>
</evidence>
<feature type="domain" description="HpcH/HpaI aldolase/citrate lyase" evidence="4">
    <location>
        <begin position="17"/>
        <end position="201"/>
    </location>
</feature>
<dbReference type="PANTHER" id="PTHR30502">
    <property type="entry name" value="2-KETO-3-DEOXY-L-RHAMNONATE ALDOLASE"/>
    <property type="match status" value="1"/>
</dbReference>
<accession>A0ABY3PCV8</accession>
<protein>
    <submittedName>
        <fullName evidence="5">HpcH/HpaI aldolase/citrate lyase family protein</fullName>
    </submittedName>
</protein>
<dbReference type="GO" id="GO:0016829">
    <property type="term" value="F:lyase activity"/>
    <property type="evidence" value="ECO:0007669"/>
    <property type="project" value="UniProtKB-KW"/>
</dbReference>
<dbReference type="PANTHER" id="PTHR30502:SF0">
    <property type="entry name" value="PHOSPHOENOLPYRUVATE CARBOXYLASE FAMILY PROTEIN"/>
    <property type="match status" value="1"/>
</dbReference>
<evidence type="ECO:0000259" key="4">
    <source>
        <dbReference type="Pfam" id="PF03328"/>
    </source>
</evidence>
<dbReference type="InterPro" id="IPR050251">
    <property type="entry name" value="HpcH-HpaI_aldolase"/>
</dbReference>
<keyword evidence="3 5" id="KW-0456">Lyase</keyword>
<keyword evidence="6" id="KW-1185">Reference proteome</keyword>
<proteinExistence type="inferred from homology"/>